<dbReference type="AlphaFoldDB" id="A0A2S8NU86"/>
<name>A0A2S8NU86_9MOLU</name>
<reference evidence="3 4" key="1">
    <citation type="submission" date="2018-02" db="EMBL/GenBank/DDBJ databases">
        <title>Metagenomics reveals mixed infection of spiroplasma and phytoplasma in chicory.</title>
        <authorList>
            <person name="Polano C."/>
            <person name="Moruzzi S."/>
            <person name="Ermacora P."/>
            <person name="Ferrini F."/>
            <person name="Martini M."/>
            <person name="Firrao G."/>
        </authorList>
    </citation>
    <scope>NUCLEOTIDE SEQUENCE [LARGE SCALE GENOMIC DNA]</scope>
    <source>
        <strain evidence="3 4">ChiP</strain>
    </source>
</reference>
<evidence type="ECO:0000256" key="1">
    <source>
        <dbReference type="SAM" id="MobiDB-lite"/>
    </source>
</evidence>
<keyword evidence="2" id="KW-1133">Transmembrane helix</keyword>
<feature type="transmembrane region" description="Helical" evidence="2">
    <location>
        <begin position="151"/>
        <end position="175"/>
    </location>
</feature>
<evidence type="ECO:0000313" key="4">
    <source>
        <dbReference type="Proteomes" id="UP000238672"/>
    </source>
</evidence>
<evidence type="ECO:0000256" key="2">
    <source>
        <dbReference type="SAM" id="Phobius"/>
    </source>
</evidence>
<keyword evidence="4" id="KW-1185">Reference proteome</keyword>
<keyword evidence="2" id="KW-0812">Transmembrane</keyword>
<feature type="transmembrane region" description="Helical" evidence="2">
    <location>
        <begin position="182"/>
        <end position="199"/>
    </location>
</feature>
<proteinExistence type="predicted"/>
<organism evidence="3 4">
    <name type="scientific">Candidatus Phytoplasma phoenicium</name>
    <dbReference type="NCBI Taxonomy" id="198422"/>
    <lineage>
        <taxon>Bacteria</taxon>
        <taxon>Bacillati</taxon>
        <taxon>Mycoplasmatota</taxon>
        <taxon>Mollicutes</taxon>
        <taxon>Acholeplasmatales</taxon>
        <taxon>Acholeplasmataceae</taxon>
        <taxon>Candidatus Phytoplasma</taxon>
        <taxon>16SrIX (Pigeon pea witches'-broom group)</taxon>
    </lineage>
</organism>
<dbReference type="Proteomes" id="UP000238672">
    <property type="component" value="Unassembled WGS sequence"/>
</dbReference>
<sequence length="239" mass="27326">MAYKKNNPNKKTTNHTKIIPTKPKLNKDFQGNQVTSSKPQSKKGFQGNNQATPDQTKIVLENRMIETKTWRQTLKNVMIIFLPLIILIFFSWVMFYKVLPQIGENINHFISGAKDNLNKFCQENYDKFKNNAHDIKDNFYNRFKEWNWPDWLANTGSIIVPLFIGGAIALCCLAIPFLGPPLAAITGICTIVVGSFMFFTDKTTPQNPPTPPREDVTVIEYNENQQKEKGVPTKNITKK</sequence>
<keyword evidence="2" id="KW-0472">Membrane</keyword>
<feature type="region of interest" description="Disordered" evidence="1">
    <location>
        <begin position="1"/>
        <end position="53"/>
    </location>
</feature>
<feature type="compositionally biased region" description="Low complexity" evidence="1">
    <location>
        <begin position="1"/>
        <end position="23"/>
    </location>
</feature>
<dbReference type="EMBL" id="PUUG01000047">
    <property type="protein sequence ID" value="PQP79540.1"/>
    <property type="molecule type" value="Genomic_DNA"/>
</dbReference>
<comment type="caution">
    <text evidence="3">The sequence shown here is derived from an EMBL/GenBank/DDBJ whole genome shotgun (WGS) entry which is preliminary data.</text>
</comment>
<feature type="compositionally biased region" description="Polar residues" evidence="1">
    <location>
        <begin position="29"/>
        <end position="39"/>
    </location>
</feature>
<feature type="transmembrane region" description="Helical" evidence="2">
    <location>
        <begin position="73"/>
        <end position="95"/>
    </location>
</feature>
<gene>
    <name evidence="3" type="ORF">C6B37_01635</name>
</gene>
<protein>
    <submittedName>
        <fullName evidence="3">Uncharacterized protein</fullName>
    </submittedName>
</protein>
<accession>A0A2S8NU86</accession>
<evidence type="ECO:0000313" key="3">
    <source>
        <dbReference type="EMBL" id="PQP79540.1"/>
    </source>
</evidence>